<dbReference type="GO" id="GO:0046872">
    <property type="term" value="F:metal ion binding"/>
    <property type="evidence" value="ECO:0007669"/>
    <property type="project" value="InterPro"/>
</dbReference>
<evidence type="ECO:0000313" key="5">
    <source>
        <dbReference type="Proteomes" id="UP000283523"/>
    </source>
</evidence>
<protein>
    <submittedName>
        <fullName evidence="4">Insulinase family protein</fullName>
    </submittedName>
</protein>
<dbReference type="InterPro" id="IPR007863">
    <property type="entry name" value="Peptidase_M16_C"/>
</dbReference>
<evidence type="ECO:0000256" key="1">
    <source>
        <dbReference type="SAM" id="Coils"/>
    </source>
</evidence>
<feature type="domain" description="Peptidase M16 N-terminal" evidence="2">
    <location>
        <begin position="48"/>
        <end position="147"/>
    </location>
</feature>
<dbReference type="RefSeq" id="WP_119668377.1">
    <property type="nucleotide sequence ID" value="NZ_QXED01000004.1"/>
</dbReference>
<dbReference type="Pfam" id="PF05193">
    <property type="entry name" value="Peptidase_M16_C"/>
    <property type="match status" value="1"/>
</dbReference>
<keyword evidence="1" id="KW-0175">Coiled coil</keyword>
<dbReference type="InterPro" id="IPR050361">
    <property type="entry name" value="MPP/UQCRC_Complex"/>
</dbReference>
<dbReference type="Gene3D" id="3.30.830.10">
    <property type="entry name" value="Metalloenzyme, LuxS/M16 peptidase-like"/>
    <property type="match status" value="2"/>
</dbReference>
<feature type="coiled-coil region" evidence="1">
    <location>
        <begin position="325"/>
        <end position="352"/>
    </location>
</feature>
<dbReference type="Pfam" id="PF00675">
    <property type="entry name" value="Peptidase_M16"/>
    <property type="match status" value="1"/>
</dbReference>
<comment type="caution">
    <text evidence="4">The sequence shown here is derived from an EMBL/GenBank/DDBJ whole genome shotgun (WGS) entry which is preliminary data.</text>
</comment>
<accession>A0A418M7W9</accession>
<reference evidence="4 5" key="1">
    <citation type="submission" date="2018-08" db="EMBL/GenBank/DDBJ databases">
        <title>Fibrisoma montanum sp. nov., isolated from Danxia mountain soil.</title>
        <authorList>
            <person name="Huang Y."/>
        </authorList>
    </citation>
    <scope>NUCLEOTIDE SEQUENCE [LARGE SCALE GENOMIC DNA]</scope>
    <source>
        <strain evidence="4 5">HYT19</strain>
    </source>
</reference>
<evidence type="ECO:0000313" key="4">
    <source>
        <dbReference type="EMBL" id="RIV22193.1"/>
    </source>
</evidence>
<dbReference type="Proteomes" id="UP000283523">
    <property type="component" value="Unassembled WGS sequence"/>
</dbReference>
<dbReference type="SUPFAM" id="SSF63411">
    <property type="entry name" value="LuxS/MPP-like metallohydrolase"/>
    <property type="match status" value="2"/>
</dbReference>
<dbReference type="EMBL" id="QXED01000004">
    <property type="protein sequence ID" value="RIV22193.1"/>
    <property type="molecule type" value="Genomic_DNA"/>
</dbReference>
<dbReference type="AlphaFoldDB" id="A0A418M7W9"/>
<dbReference type="InterPro" id="IPR011765">
    <property type="entry name" value="Pept_M16_N"/>
</dbReference>
<dbReference type="PANTHER" id="PTHR11851:SF224">
    <property type="entry name" value="PROCESSING PROTEASE"/>
    <property type="match status" value="1"/>
</dbReference>
<evidence type="ECO:0000259" key="2">
    <source>
        <dbReference type="Pfam" id="PF00675"/>
    </source>
</evidence>
<sequence>MIIDRTQSPAYQAIQEIRLPTVQTQTLDNGMLLHSVAVQQQPILRLECIFDAGTWYETTSNTAFFAVKMLGEGTQGRTASQISEYIDRYGAFLELSSGPDRASLVVYCLTKFLPNVLPLIRELLTEPVFPEKELEDLRNITLQNLRVNYEKNAYLAGVLFREKLFGSDHPYGRSQRPELIEKLTRDEILGFYERVIQNRPFQVLVAGQVTENESILINRELGQLPVQGDTAVPAHTIRQEGDQQPVLFEKTASIQSSIRFGRRLFTRQHPDFFPMLVTNEVLGGYFGSRLMKNIREEKGFTYGISSNVVSFRRDGYFLIGTDVNRENTEQTLDEIRKEIRLLQTELVTSEELETVKNFMAGEFVGSLNTPFEIADRYKVILLDGLPADFLTTYIANLRMVTPEQILEAARQYLIDDSLQEVVVGGKVMLPDEINKVTKLFHK</sequence>
<name>A0A418M7W9_9BACT</name>
<dbReference type="PANTHER" id="PTHR11851">
    <property type="entry name" value="METALLOPROTEASE"/>
    <property type="match status" value="1"/>
</dbReference>
<dbReference type="OrthoDB" id="9811314at2"/>
<dbReference type="InterPro" id="IPR011249">
    <property type="entry name" value="Metalloenz_LuxS/M16"/>
</dbReference>
<feature type="domain" description="Peptidase M16 C-terminal" evidence="3">
    <location>
        <begin position="182"/>
        <end position="357"/>
    </location>
</feature>
<organism evidence="4 5">
    <name type="scientific">Fibrisoma montanum</name>
    <dbReference type="NCBI Taxonomy" id="2305895"/>
    <lineage>
        <taxon>Bacteria</taxon>
        <taxon>Pseudomonadati</taxon>
        <taxon>Bacteroidota</taxon>
        <taxon>Cytophagia</taxon>
        <taxon>Cytophagales</taxon>
        <taxon>Spirosomataceae</taxon>
        <taxon>Fibrisoma</taxon>
    </lineage>
</organism>
<gene>
    <name evidence="4" type="ORF">DYU11_14235</name>
</gene>
<keyword evidence="5" id="KW-1185">Reference proteome</keyword>
<evidence type="ECO:0000259" key="3">
    <source>
        <dbReference type="Pfam" id="PF05193"/>
    </source>
</evidence>
<proteinExistence type="predicted"/>